<dbReference type="EMBL" id="LAVA02000015">
    <property type="protein sequence ID" value="OIJ68583.1"/>
    <property type="molecule type" value="Genomic_DNA"/>
</dbReference>
<sequence>MTRVALLTAYAGLFCWLAYCAAASALHGGWWQTAVFVLAAPVPLVAASREGLLAEALRREAVRAERGARLAAHNGPPLTAVERAAWQRLAAALEGPEDTRGAA</sequence>
<organism evidence="2 3">
    <name type="scientific">Streptomyces mangrovisoli</name>
    <dbReference type="NCBI Taxonomy" id="1428628"/>
    <lineage>
        <taxon>Bacteria</taxon>
        <taxon>Bacillati</taxon>
        <taxon>Actinomycetota</taxon>
        <taxon>Actinomycetes</taxon>
        <taxon>Kitasatosporales</taxon>
        <taxon>Streptomycetaceae</taxon>
        <taxon>Streptomyces</taxon>
    </lineage>
</organism>
<proteinExistence type="predicted"/>
<accession>A0A1J4P1G2</accession>
<dbReference type="AlphaFoldDB" id="A0A1J4P1G2"/>
<protein>
    <submittedName>
        <fullName evidence="2">Uncharacterized protein</fullName>
    </submittedName>
</protein>
<dbReference type="Proteomes" id="UP000034196">
    <property type="component" value="Unassembled WGS sequence"/>
</dbReference>
<dbReference type="RefSeq" id="WP_046585092.1">
    <property type="nucleotide sequence ID" value="NZ_LAVA02000015.1"/>
</dbReference>
<name>A0A1J4P1G2_9ACTN</name>
<evidence type="ECO:0000313" key="3">
    <source>
        <dbReference type="Proteomes" id="UP000034196"/>
    </source>
</evidence>
<evidence type="ECO:0000256" key="1">
    <source>
        <dbReference type="SAM" id="Phobius"/>
    </source>
</evidence>
<reference evidence="2" key="1">
    <citation type="submission" date="2016-10" db="EMBL/GenBank/DDBJ databases">
        <title>Genome sequence of Streptomyces mangrovisoli MUSC 149.</title>
        <authorList>
            <person name="Lee L.-H."/>
            <person name="Ser H.-L."/>
        </authorList>
    </citation>
    <scope>NUCLEOTIDE SEQUENCE [LARGE SCALE GENOMIC DNA]</scope>
    <source>
        <strain evidence="2">MUSC 149</strain>
    </source>
</reference>
<keyword evidence="1" id="KW-0812">Transmembrane</keyword>
<keyword evidence="1" id="KW-0472">Membrane</keyword>
<evidence type="ECO:0000313" key="2">
    <source>
        <dbReference type="EMBL" id="OIJ68583.1"/>
    </source>
</evidence>
<gene>
    <name evidence="2" type="ORF">WN71_007290</name>
</gene>
<comment type="caution">
    <text evidence="2">The sequence shown here is derived from an EMBL/GenBank/DDBJ whole genome shotgun (WGS) entry which is preliminary data.</text>
</comment>
<feature type="transmembrane region" description="Helical" evidence="1">
    <location>
        <begin position="30"/>
        <end position="48"/>
    </location>
</feature>
<keyword evidence="1" id="KW-1133">Transmembrane helix</keyword>
<keyword evidence="3" id="KW-1185">Reference proteome</keyword>